<evidence type="ECO:0000313" key="1">
    <source>
        <dbReference type="EMBL" id="SVD48247.1"/>
    </source>
</evidence>
<name>A0A382VP05_9ZZZZ</name>
<dbReference type="Pfam" id="PF02622">
    <property type="entry name" value="DUF179"/>
    <property type="match status" value="1"/>
</dbReference>
<dbReference type="PANTHER" id="PTHR30327:SF1">
    <property type="entry name" value="UPF0301 PROTEIN YQGE"/>
    <property type="match status" value="1"/>
</dbReference>
<dbReference type="GO" id="GO:0005829">
    <property type="term" value="C:cytosol"/>
    <property type="evidence" value="ECO:0007669"/>
    <property type="project" value="TreeGrafter"/>
</dbReference>
<dbReference type="Gene3D" id="3.40.1740.10">
    <property type="entry name" value="VC0467-like"/>
    <property type="match status" value="1"/>
</dbReference>
<protein>
    <submittedName>
        <fullName evidence="1">Uncharacterized protein</fullName>
    </submittedName>
</protein>
<dbReference type="SUPFAM" id="SSF143456">
    <property type="entry name" value="VC0467-like"/>
    <property type="match status" value="1"/>
</dbReference>
<proteinExistence type="predicted"/>
<dbReference type="PANTHER" id="PTHR30327">
    <property type="entry name" value="UNCHARACTERIZED PROTEIN YQGE"/>
    <property type="match status" value="1"/>
</dbReference>
<accession>A0A382VP05</accession>
<dbReference type="EMBL" id="UINC01153495">
    <property type="protein sequence ID" value="SVD48247.1"/>
    <property type="molecule type" value="Genomic_DNA"/>
</dbReference>
<organism evidence="1">
    <name type="scientific">marine metagenome</name>
    <dbReference type="NCBI Taxonomy" id="408172"/>
    <lineage>
        <taxon>unclassified sequences</taxon>
        <taxon>metagenomes</taxon>
        <taxon>ecological metagenomes</taxon>
    </lineage>
</organism>
<reference evidence="1" key="1">
    <citation type="submission" date="2018-05" db="EMBL/GenBank/DDBJ databases">
        <authorList>
            <person name="Lanie J.A."/>
            <person name="Ng W.-L."/>
            <person name="Kazmierczak K.M."/>
            <person name="Andrzejewski T.M."/>
            <person name="Davidsen T.M."/>
            <person name="Wayne K.J."/>
            <person name="Tettelin H."/>
            <person name="Glass J.I."/>
            <person name="Rusch D."/>
            <person name="Podicherti R."/>
            <person name="Tsui H.-C.T."/>
            <person name="Winkler M.E."/>
        </authorList>
    </citation>
    <scope>NUCLEOTIDE SEQUENCE</scope>
</reference>
<sequence length="144" mass="15282">MVLNRTYDAVAEEVVPYWADRLKPPGTLHCGGPVSEESVVGLGRVPTDGVEGVAPLVGSVGVLDLYRQPEELPGVESVRLFSGYAGWEAGQLDAEVGVGGWIVVDAEPDDALTDDPGGLWRRVLGRQQGLISLLADYPEDPTAN</sequence>
<gene>
    <name evidence="1" type="ORF">METZ01_LOCUS401101</name>
</gene>
<dbReference type="InterPro" id="IPR003774">
    <property type="entry name" value="AlgH-like"/>
</dbReference>
<dbReference type="AlphaFoldDB" id="A0A382VP05"/>